<protein>
    <recommendedName>
        <fullName evidence="1">Protein kinase domain-containing protein</fullName>
    </recommendedName>
</protein>
<dbReference type="GO" id="GO:0005524">
    <property type="term" value="F:ATP binding"/>
    <property type="evidence" value="ECO:0007669"/>
    <property type="project" value="InterPro"/>
</dbReference>
<keyword evidence="3" id="KW-1185">Reference proteome</keyword>
<dbReference type="InterPro" id="IPR011990">
    <property type="entry name" value="TPR-like_helical_dom_sf"/>
</dbReference>
<proteinExistence type="predicted"/>
<dbReference type="InterPro" id="IPR011009">
    <property type="entry name" value="Kinase-like_dom_sf"/>
</dbReference>
<sequence length="1080" mass="123218">MGNKASKNIKQKQLFQLHFKSARGGSHKAQNNLGNCYEHGIGTTKDEEKAFQWYLKSAEGGHSDGQNNLGYFYGNGIGITKDEKKAFQWYLKSAKSGNSDGQNNIGYCYENGIGITKDREKAFQWYLKSAEGAGANSYKQNGLGYCYENGIGTIKNEEKAFQWYLKSAEGRNSSGQYNIGHCYENGIGTIKNEEKAFQWYLKSAEGGHSSGQNNLGYFYENGIGITKDEEKAFQWYLKSAKSGNSGGQNNLGMCYKDGIGTTKDEEKAFQWYVKSVEGGNSSGQNNLGYCYENGIGITKDREKAFQWYLKSAESGNSSGQYNLGNCYEKGIGTTKDEEKAFHWFMKSAEGGNSSGQSNLGLCYKYGIGTTKNEEKALQWILKSAEGGNSGGQYYLGYCYEKGIGTTKDEEKAFQWYLKSAEGGNSDGQNNLGYCYRNGIGTTKCEEKAFHWFMKSAEGGNSSGQSNLGLCYKDGIGTTKNEEKALQWILKSDEDGNKFSQGSVEYFYRNEIGFSKIEKNENRLMEDIKKKDNICCICWKENSCSEICIKYFQNFSRCHNCGNLNIQKNVCPICKLIEVSYLSKWTSGNYEIDKIIHMSQLDENAKEWEIWKWIDYSKFKNIEHLAEGGFGSIWKAEWTDMPDDLFGFYNSDQVALKKLKDSQQISSEFLNELLVNFHCRDRYVLPILGITQDTNTKEYALVLRYMKDGNLKNFLQQNKTLPWKERLWLLNSFLRGLKTIHGKGFIHRDLHPGNLMITETHENLKFIRLGDLGLCRPVNEILSSGTYGVLPYIAPEVMNKNQYTQASDIYSVGIIMWVISTGKIPFEGELYDPELAIAIFNGDRPKIHKGTPQCYVELMEKCWHNDPSERPNVETIYYKLEKWVGDLIYNLTTENTLMFLKADQEMQNIDSESLYNETIYSKTHLIKVMNKNQYTQASDIYSVGIIMWVISTGKIPFEGELYDPELAIAIFNGDRPKIHKGTPQCYVELMEKCWHNDPSERPNVETIYYKLEKWVGDLIYNLTTENTLMFLKADQEMQNIDSESLYNETIYSKTHLISQPLMKHSFAIHESISKFDINKYI</sequence>
<evidence type="ECO:0000259" key="1">
    <source>
        <dbReference type="PROSITE" id="PS50011"/>
    </source>
</evidence>
<dbReference type="Pfam" id="PF07714">
    <property type="entry name" value="PK_Tyr_Ser-Thr"/>
    <property type="match status" value="2"/>
</dbReference>
<dbReference type="PANTHER" id="PTHR43628:SF1">
    <property type="entry name" value="CHITIN SYNTHASE REGULATORY FACTOR 2-RELATED"/>
    <property type="match status" value="1"/>
</dbReference>
<feature type="domain" description="Protein kinase" evidence="1">
    <location>
        <begin position="618"/>
        <end position="883"/>
    </location>
</feature>
<dbReference type="SUPFAM" id="SSF81901">
    <property type="entry name" value="HCP-like"/>
    <property type="match status" value="3"/>
</dbReference>
<dbReference type="SMART" id="SM00671">
    <property type="entry name" value="SEL1"/>
    <property type="match status" value="13"/>
</dbReference>
<gene>
    <name evidence="2" type="ORF">Glove_63g57</name>
</gene>
<dbReference type="Pfam" id="PF08238">
    <property type="entry name" value="Sel1"/>
    <property type="match status" value="13"/>
</dbReference>
<dbReference type="PRINTS" id="PR00109">
    <property type="entry name" value="TYRKINASE"/>
</dbReference>
<dbReference type="EMBL" id="PQFF01000060">
    <property type="protein sequence ID" value="RHZ85623.1"/>
    <property type="molecule type" value="Genomic_DNA"/>
</dbReference>
<dbReference type="OrthoDB" id="5979581at2759"/>
<dbReference type="SUPFAM" id="SSF56112">
    <property type="entry name" value="Protein kinase-like (PK-like)"/>
    <property type="match status" value="2"/>
</dbReference>
<dbReference type="InterPro" id="IPR052945">
    <property type="entry name" value="Mitotic_Regulator"/>
</dbReference>
<reference evidence="2 3" key="1">
    <citation type="submission" date="2018-08" db="EMBL/GenBank/DDBJ databases">
        <title>Genome and evolution of the arbuscular mycorrhizal fungus Diversispora epigaea (formerly Glomus versiforme) and its bacterial endosymbionts.</title>
        <authorList>
            <person name="Sun X."/>
            <person name="Fei Z."/>
            <person name="Harrison M."/>
        </authorList>
    </citation>
    <scope>NUCLEOTIDE SEQUENCE [LARGE SCALE GENOMIC DNA]</scope>
    <source>
        <strain evidence="2 3">IT104</strain>
    </source>
</reference>
<dbReference type="InterPro" id="IPR000719">
    <property type="entry name" value="Prot_kinase_dom"/>
</dbReference>
<dbReference type="GO" id="GO:0004672">
    <property type="term" value="F:protein kinase activity"/>
    <property type="evidence" value="ECO:0007669"/>
    <property type="project" value="InterPro"/>
</dbReference>
<dbReference type="STRING" id="1348612.A0A397JL09"/>
<dbReference type="PROSITE" id="PS50011">
    <property type="entry name" value="PROTEIN_KINASE_DOM"/>
    <property type="match status" value="1"/>
</dbReference>
<name>A0A397JL09_9GLOM</name>
<dbReference type="InterPro" id="IPR001245">
    <property type="entry name" value="Ser-Thr/Tyr_kinase_cat_dom"/>
</dbReference>
<accession>A0A397JL09</accession>
<comment type="caution">
    <text evidence="2">The sequence shown here is derived from an EMBL/GenBank/DDBJ whole genome shotgun (WGS) entry which is preliminary data.</text>
</comment>
<evidence type="ECO:0000313" key="2">
    <source>
        <dbReference type="EMBL" id="RHZ85623.1"/>
    </source>
</evidence>
<dbReference type="AlphaFoldDB" id="A0A397JL09"/>
<dbReference type="Gene3D" id="1.10.510.10">
    <property type="entry name" value="Transferase(Phosphotransferase) domain 1"/>
    <property type="match status" value="2"/>
</dbReference>
<organism evidence="2 3">
    <name type="scientific">Diversispora epigaea</name>
    <dbReference type="NCBI Taxonomy" id="1348612"/>
    <lineage>
        <taxon>Eukaryota</taxon>
        <taxon>Fungi</taxon>
        <taxon>Fungi incertae sedis</taxon>
        <taxon>Mucoromycota</taxon>
        <taxon>Glomeromycotina</taxon>
        <taxon>Glomeromycetes</taxon>
        <taxon>Diversisporales</taxon>
        <taxon>Diversisporaceae</taxon>
        <taxon>Diversispora</taxon>
    </lineage>
</organism>
<dbReference type="InterPro" id="IPR006597">
    <property type="entry name" value="Sel1-like"/>
</dbReference>
<dbReference type="PANTHER" id="PTHR43628">
    <property type="entry name" value="ACTIVATOR OF C KINASE PROTEIN 1-RELATED"/>
    <property type="match status" value="1"/>
</dbReference>
<dbReference type="Gene3D" id="1.25.40.10">
    <property type="entry name" value="Tetratricopeptide repeat domain"/>
    <property type="match status" value="2"/>
</dbReference>
<evidence type="ECO:0000313" key="3">
    <source>
        <dbReference type="Proteomes" id="UP000266861"/>
    </source>
</evidence>
<dbReference type="Proteomes" id="UP000266861">
    <property type="component" value="Unassembled WGS sequence"/>
</dbReference>